<dbReference type="CDD" id="cd20537">
    <property type="entry name" value="CYCLIN_CCNO-like_rpt2"/>
    <property type="match status" value="1"/>
</dbReference>
<dbReference type="GO" id="GO:0051726">
    <property type="term" value="P:regulation of cell cycle"/>
    <property type="evidence" value="ECO:0007669"/>
    <property type="project" value="UniProtKB-ARBA"/>
</dbReference>
<dbReference type="GeneID" id="9670620"/>
<dbReference type="InterPro" id="IPR048258">
    <property type="entry name" value="Cyclins_cyclin-box"/>
</dbReference>
<keyword evidence="2" id="KW-0132">Cell division</keyword>
<evidence type="ECO:0000256" key="2">
    <source>
        <dbReference type="ARBA" id="ARBA00022618"/>
    </source>
</evidence>
<dbReference type="SMART" id="SM00385">
    <property type="entry name" value="CYCLIN"/>
    <property type="match status" value="2"/>
</dbReference>
<dbReference type="STRING" id="660122.C7ZBK4"/>
<dbReference type="InterPro" id="IPR036915">
    <property type="entry name" value="Cyclin-like_sf"/>
</dbReference>
<accession>C7ZBK4</accession>
<dbReference type="SMART" id="SM01332">
    <property type="entry name" value="Cyclin_C"/>
    <property type="match status" value="1"/>
</dbReference>
<feature type="domain" description="Cyclin-like" evidence="7">
    <location>
        <begin position="83"/>
        <end position="174"/>
    </location>
</feature>
<dbReference type="RefSeq" id="XP_003044297.1">
    <property type="nucleotide sequence ID" value="XM_003044251.1"/>
</dbReference>
<dbReference type="Pfam" id="PF00134">
    <property type="entry name" value="Cyclin_N"/>
    <property type="match status" value="1"/>
</dbReference>
<comment type="similarity">
    <text evidence="1 5">Belongs to the cyclin family.</text>
</comment>
<dbReference type="GO" id="GO:0016538">
    <property type="term" value="F:cyclin-dependent protein serine/threonine kinase regulator activity"/>
    <property type="evidence" value="ECO:0007669"/>
    <property type="project" value="InterPro"/>
</dbReference>
<organism evidence="9 10">
    <name type="scientific">Fusarium vanettenii (strain ATCC MYA-4622 / CBS 123669 / FGSC 9596 / NRRL 45880 / 77-13-4)</name>
    <name type="common">Fusarium solani subsp. pisi</name>
    <dbReference type="NCBI Taxonomy" id="660122"/>
    <lineage>
        <taxon>Eukaryota</taxon>
        <taxon>Fungi</taxon>
        <taxon>Dikarya</taxon>
        <taxon>Ascomycota</taxon>
        <taxon>Pezizomycotina</taxon>
        <taxon>Sordariomycetes</taxon>
        <taxon>Hypocreomycetidae</taxon>
        <taxon>Hypocreales</taxon>
        <taxon>Nectriaceae</taxon>
        <taxon>Fusarium</taxon>
        <taxon>Fusarium solani species complex</taxon>
        <taxon>Fusarium vanettenii</taxon>
    </lineage>
</organism>
<dbReference type="Proteomes" id="UP000005206">
    <property type="component" value="Chromosome 14"/>
</dbReference>
<sequence>MGYGLNQQCNTQSRQGRDQIPIESSDHERQTIISSKLSLQTESLYLEEIIQHLEYMQDITLPDDAMIDTQKEITWSMRSCLVDFLVEAHGHFGLAPQALFLSINLVDRYCSRREVRRDHYWLLASAALLIASKYGDKTCGDTKRNHPSIREISGLCCGVFNAATIIQMEMSVLNTLDWVIGHPTIDCFVEMLLSVGEHDDEFRNMVAYICEMALYHRDLISTKPSIIAEASFLLAQEILWQDATSHVGTSDHVRGTLQTLSAHLRHARPVLANKFSTPKRSRVAQRLLNFCHQHT</sequence>
<evidence type="ECO:0000256" key="5">
    <source>
        <dbReference type="RuleBase" id="RU000383"/>
    </source>
</evidence>
<evidence type="ECO:0000256" key="3">
    <source>
        <dbReference type="ARBA" id="ARBA00023127"/>
    </source>
</evidence>
<evidence type="ECO:0000256" key="6">
    <source>
        <dbReference type="SAM" id="MobiDB-lite"/>
    </source>
</evidence>
<gene>
    <name evidence="9" type="ORF">NECHADRAFT_88457</name>
</gene>
<dbReference type="PIRSF" id="PIRSF001771">
    <property type="entry name" value="Cyclin_A_B_D_E"/>
    <property type="match status" value="1"/>
</dbReference>
<dbReference type="EMBL" id="GG698915">
    <property type="protein sequence ID" value="EEU38584.1"/>
    <property type="molecule type" value="Genomic_DNA"/>
</dbReference>
<keyword evidence="4" id="KW-0131">Cell cycle</keyword>
<feature type="region of interest" description="Disordered" evidence="6">
    <location>
        <begin position="1"/>
        <end position="26"/>
    </location>
</feature>
<dbReference type="InParanoid" id="C7ZBK4"/>
<keyword evidence="3 5" id="KW-0195">Cyclin</keyword>
<dbReference type="Pfam" id="PF02984">
    <property type="entry name" value="Cyclin_C"/>
    <property type="match status" value="1"/>
</dbReference>
<proteinExistence type="inferred from homology"/>
<dbReference type="InterPro" id="IPR046965">
    <property type="entry name" value="Cyclin_A/B-like"/>
</dbReference>
<evidence type="ECO:0000259" key="7">
    <source>
        <dbReference type="SMART" id="SM00385"/>
    </source>
</evidence>
<dbReference type="GO" id="GO:0044772">
    <property type="term" value="P:mitotic cell cycle phase transition"/>
    <property type="evidence" value="ECO:0007669"/>
    <property type="project" value="InterPro"/>
</dbReference>
<dbReference type="OMA" id="QRMRDHY"/>
<dbReference type="AlphaFoldDB" id="C7ZBK4"/>
<dbReference type="InterPro" id="IPR006671">
    <property type="entry name" value="Cyclin_N"/>
</dbReference>
<dbReference type="SUPFAM" id="SSF47954">
    <property type="entry name" value="Cyclin-like"/>
    <property type="match status" value="2"/>
</dbReference>
<evidence type="ECO:0000256" key="4">
    <source>
        <dbReference type="ARBA" id="ARBA00023306"/>
    </source>
</evidence>
<evidence type="ECO:0000256" key="1">
    <source>
        <dbReference type="ARBA" id="ARBA00008742"/>
    </source>
</evidence>
<dbReference type="VEuPathDB" id="FungiDB:NECHADRAFT_88457"/>
<dbReference type="FunFam" id="1.10.472.10:FF:000010">
    <property type="entry name" value="G1/S-specific cyclin Cln1"/>
    <property type="match status" value="1"/>
</dbReference>
<evidence type="ECO:0000259" key="8">
    <source>
        <dbReference type="SMART" id="SM01332"/>
    </source>
</evidence>
<dbReference type="HOGENOM" id="CLU_020695_4_2_1"/>
<feature type="domain" description="Cyclin-like" evidence="7">
    <location>
        <begin position="187"/>
        <end position="272"/>
    </location>
</feature>
<dbReference type="PROSITE" id="PS00292">
    <property type="entry name" value="CYCLINS"/>
    <property type="match status" value="1"/>
</dbReference>
<dbReference type="GO" id="GO:0044843">
    <property type="term" value="P:cell cycle G1/S phase transition"/>
    <property type="evidence" value="ECO:0007669"/>
    <property type="project" value="UniProtKB-ARBA"/>
</dbReference>
<feature type="domain" description="Cyclin C-terminal" evidence="8">
    <location>
        <begin position="183"/>
        <end position="289"/>
    </location>
</feature>
<feature type="compositionally biased region" description="Polar residues" evidence="6">
    <location>
        <begin position="1"/>
        <end position="14"/>
    </location>
</feature>
<dbReference type="eggNOG" id="KOG0653">
    <property type="taxonomic scope" value="Eukaryota"/>
</dbReference>
<dbReference type="PANTHER" id="PTHR10177">
    <property type="entry name" value="CYCLINS"/>
    <property type="match status" value="1"/>
</dbReference>
<dbReference type="InterPro" id="IPR004367">
    <property type="entry name" value="Cyclin_C-dom"/>
</dbReference>
<protein>
    <submittedName>
        <fullName evidence="9">Uncharacterized protein</fullName>
    </submittedName>
</protein>
<dbReference type="InterPro" id="IPR039361">
    <property type="entry name" value="Cyclin"/>
</dbReference>
<dbReference type="Gene3D" id="1.10.472.10">
    <property type="entry name" value="Cyclin-like"/>
    <property type="match status" value="2"/>
</dbReference>
<name>C7ZBK4_FUSV7</name>
<dbReference type="GO" id="GO:0051301">
    <property type="term" value="P:cell division"/>
    <property type="evidence" value="ECO:0007669"/>
    <property type="project" value="UniProtKB-KW"/>
</dbReference>
<reference evidence="9 10" key="1">
    <citation type="journal article" date="2009" name="PLoS Genet.">
        <title>The genome of Nectria haematococca: contribution of supernumerary chromosomes to gene expansion.</title>
        <authorList>
            <person name="Coleman J.J."/>
            <person name="Rounsley S.D."/>
            <person name="Rodriguez-Carres M."/>
            <person name="Kuo A."/>
            <person name="Wasmann C.C."/>
            <person name="Grimwood J."/>
            <person name="Schmutz J."/>
            <person name="Taga M."/>
            <person name="White G.J."/>
            <person name="Zhou S."/>
            <person name="Schwartz D.C."/>
            <person name="Freitag M."/>
            <person name="Ma L.J."/>
            <person name="Danchin E.G."/>
            <person name="Henrissat B."/>
            <person name="Coutinho P.M."/>
            <person name="Nelson D.R."/>
            <person name="Straney D."/>
            <person name="Napoli C.A."/>
            <person name="Barker B.M."/>
            <person name="Gribskov M."/>
            <person name="Rep M."/>
            <person name="Kroken S."/>
            <person name="Molnar I."/>
            <person name="Rensing C."/>
            <person name="Kennell J.C."/>
            <person name="Zamora J."/>
            <person name="Farman M.L."/>
            <person name="Selker E.U."/>
            <person name="Salamov A."/>
            <person name="Shapiro H."/>
            <person name="Pangilinan J."/>
            <person name="Lindquist E."/>
            <person name="Lamers C."/>
            <person name="Grigoriev I.V."/>
            <person name="Geiser D.M."/>
            <person name="Covert S.F."/>
            <person name="Temporini E."/>
            <person name="Vanetten H.D."/>
        </authorList>
    </citation>
    <scope>NUCLEOTIDE SEQUENCE [LARGE SCALE GENOMIC DNA]</scope>
    <source>
        <strain evidence="10">ATCC MYA-4622 / CBS 123669 / FGSC 9596 / NRRL 45880 / 77-13-4</strain>
    </source>
</reference>
<dbReference type="KEGG" id="nhe:NECHADRAFT_88457"/>
<evidence type="ECO:0000313" key="9">
    <source>
        <dbReference type="EMBL" id="EEU38584.1"/>
    </source>
</evidence>
<evidence type="ECO:0000313" key="10">
    <source>
        <dbReference type="Proteomes" id="UP000005206"/>
    </source>
</evidence>
<keyword evidence="10" id="KW-1185">Reference proteome</keyword>
<dbReference type="InterPro" id="IPR013763">
    <property type="entry name" value="Cyclin-like_dom"/>
</dbReference>
<dbReference type="OrthoDB" id="5003985at2759"/>